<keyword evidence="4" id="KW-1185">Reference proteome</keyword>
<name>A0ABT5U4J0_9MICO</name>
<dbReference type="PANTHER" id="PTHR43329">
    <property type="entry name" value="EPOXIDE HYDROLASE"/>
    <property type="match status" value="1"/>
</dbReference>
<dbReference type="InterPro" id="IPR000073">
    <property type="entry name" value="AB_hydrolase_1"/>
</dbReference>
<evidence type="ECO:0000313" key="3">
    <source>
        <dbReference type="EMBL" id="MDD9208031.1"/>
    </source>
</evidence>
<dbReference type="PRINTS" id="PR00412">
    <property type="entry name" value="EPOXHYDRLASE"/>
</dbReference>
<reference evidence="3" key="1">
    <citation type="submission" date="2023-02" db="EMBL/GenBank/DDBJ databases">
        <title>Georgenia sp.10Sc9-8, isolated from a soil sample collected from the Taklamakan desert.</title>
        <authorList>
            <person name="Liu S."/>
        </authorList>
    </citation>
    <scope>NUCLEOTIDE SEQUENCE</scope>
    <source>
        <strain evidence="3">10Sc9-8</strain>
    </source>
</reference>
<dbReference type="GO" id="GO:0016787">
    <property type="term" value="F:hydrolase activity"/>
    <property type="evidence" value="ECO:0007669"/>
    <property type="project" value="UniProtKB-KW"/>
</dbReference>
<dbReference type="Proteomes" id="UP001165561">
    <property type="component" value="Unassembled WGS sequence"/>
</dbReference>
<comment type="caution">
    <text evidence="3">The sequence shown here is derived from an EMBL/GenBank/DDBJ whole genome shotgun (WGS) entry which is preliminary data.</text>
</comment>
<dbReference type="SUPFAM" id="SSF53474">
    <property type="entry name" value="alpha/beta-Hydrolases"/>
    <property type="match status" value="1"/>
</dbReference>
<feature type="domain" description="AB hydrolase-1" evidence="2">
    <location>
        <begin position="39"/>
        <end position="289"/>
    </location>
</feature>
<organism evidence="3 4">
    <name type="scientific">Georgenia halotolerans</name>
    <dbReference type="NCBI Taxonomy" id="3028317"/>
    <lineage>
        <taxon>Bacteria</taxon>
        <taxon>Bacillati</taxon>
        <taxon>Actinomycetota</taxon>
        <taxon>Actinomycetes</taxon>
        <taxon>Micrococcales</taxon>
        <taxon>Bogoriellaceae</taxon>
        <taxon>Georgenia</taxon>
    </lineage>
</organism>
<dbReference type="InterPro" id="IPR000639">
    <property type="entry name" value="Epox_hydrolase-like"/>
</dbReference>
<proteinExistence type="predicted"/>
<keyword evidence="1 3" id="KW-0378">Hydrolase</keyword>
<dbReference type="Pfam" id="PF00561">
    <property type="entry name" value="Abhydrolase_1"/>
    <property type="match status" value="1"/>
</dbReference>
<accession>A0ABT5U4J0</accession>
<evidence type="ECO:0000256" key="1">
    <source>
        <dbReference type="ARBA" id="ARBA00022801"/>
    </source>
</evidence>
<evidence type="ECO:0000259" key="2">
    <source>
        <dbReference type="Pfam" id="PF00561"/>
    </source>
</evidence>
<sequence length="303" mass="32540">MVADSSCVQVPGPWEHRFLPSNGAQLHAALAGPDRPEAPLVVLLHTLPQFWFAWRHQITALADAGYRVAALDLRGCGGSDKPPHRHETYVKARDVVGVIRHLGREHAVVVGHGLGGAVAWSVPGVAPSAVRGLALLAAPHPVPLHQVRDGMSNAALAALARAQVPWFPERAVTHGDLVARLLTAWSAPGGRAEVLAHAALYTEVMRLPFAAHSAMEHVRWLVRSTPRPDGQRWLASLRAPVTVPVLSVRGSADPLLPARAYARDHEFVAGPLRTVEVPHAGHFLPEEAPGLVADALLELLHRL</sequence>
<protein>
    <submittedName>
        <fullName evidence="3">Alpha/beta hydrolase</fullName>
    </submittedName>
</protein>
<gene>
    <name evidence="3" type="ORF">PU560_16390</name>
</gene>
<dbReference type="EMBL" id="JARACI010001184">
    <property type="protein sequence ID" value="MDD9208031.1"/>
    <property type="molecule type" value="Genomic_DNA"/>
</dbReference>
<evidence type="ECO:0000313" key="4">
    <source>
        <dbReference type="Proteomes" id="UP001165561"/>
    </source>
</evidence>
<dbReference type="Gene3D" id="3.40.50.1820">
    <property type="entry name" value="alpha/beta hydrolase"/>
    <property type="match status" value="1"/>
</dbReference>
<dbReference type="InterPro" id="IPR029058">
    <property type="entry name" value="AB_hydrolase_fold"/>
</dbReference>